<dbReference type="Proteomes" id="UP000582659">
    <property type="component" value="Unassembled WGS sequence"/>
</dbReference>
<protein>
    <submittedName>
        <fullName evidence="3">(pine wood nematode) hypothetical protein</fullName>
    </submittedName>
    <submittedName>
        <fullName evidence="7">PPM-type phosphatase domain-containing protein</fullName>
    </submittedName>
</protein>
<dbReference type="SMR" id="A0A1I7SQK7"/>
<dbReference type="EMBL" id="CAJFDI010000003">
    <property type="protein sequence ID" value="CAD5222383.1"/>
    <property type="molecule type" value="Genomic_DNA"/>
</dbReference>
<dbReference type="InterPro" id="IPR015655">
    <property type="entry name" value="PP2C"/>
</dbReference>
<keyword evidence="6" id="KW-1185">Reference proteome</keyword>
<dbReference type="PROSITE" id="PS51746">
    <property type="entry name" value="PPM_2"/>
    <property type="match status" value="1"/>
</dbReference>
<dbReference type="AlphaFoldDB" id="A0A1I7SQK7"/>
<dbReference type="Proteomes" id="UP000095284">
    <property type="component" value="Unplaced"/>
</dbReference>
<gene>
    <name evidence="3" type="ORF">BXYJ_LOCUS7351</name>
</gene>
<feature type="compositionally biased region" description="Polar residues" evidence="1">
    <location>
        <begin position="22"/>
        <end position="44"/>
    </location>
</feature>
<dbReference type="Gene3D" id="3.60.40.10">
    <property type="entry name" value="PPM-type phosphatase domain"/>
    <property type="match status" value="1"/>
</dbReference>
<accession>A0A1I7SQK7</accession>
<reference evidence="7" key="1">
    <citation type="submission" date="2016-11" db="UniProtKB">
        <authorList>
            <consortium name="WormBaseParasite"/>
        </authorList>
    </citation>
    <scope>IDENTIFICATION</scope>
</reference>
<dbReference type="WBParaSite" id="BXY_1531900.1">
    <property type="protein sequence ID" value="BXY_1531900.1"/>
    <property type="gene ID" value="BXY_1531900"/>
</dbReference>
<dbReference type="OrthoDB" id="10264738at2759"/>
<evidence type="ECO:0000259" key="2">
    <source>
        <dbReference type="PROSITE" id="PS51746"/>
    </source>
</evidence>
<dbReference type="InterPro" id="IPR001932">
    <property type="entry name" value="PPM-type_phosphatase-like_dom"/>
</dbReference>
<evidence type="ECO:0000313" key="5">
    <source>
        <dbReference type="Proteomes" id="UP000095284"/>
    </source>
</evidence>
<organism evidence="5 7">
    <name type="scientific">Bursaphelenchus xylophilus</name>
    <name type="common">Pinewood nematode worm</name>
    <name type="synonym">Aphelenchoides xylophilus</name>
    <dbReference type="NCBI Taxonomy" id="6326"/>
    <lineage>
        <taxon>Eukaryota</taxon>
        <taxon>Metazoa</taxon>
        <taxon>Ecdysozoa</taxon>
        <taxon>Nematoda</taxon>
        <taxon>Chromadorea</taxon>
        <taxon>Rhabditida</taxon>
        <taxon>Tylenchina</taxon>
        <taxon>Tylenchomorpha</taxon>
        <taxon>Aphelenchoidea</taxon>
        <taxon>Aphelenchoididae</taxon>
        <taxon>Bursaphelenchus</taxon>
    </lineage>
</organism>
<dbReference type="EMBL" id="CAJFCV020000003">
    <property type="protein sequence ID" value="CAG9110043.1"/>
    <property type="molecule type" value="Genomic_DNA"/>
</dbReference>
<proteinExistence type="predicted"/>
<dbReference type="PANTHER" id="PTHR47992">
    <property type="entry name" value="PROTEIN PHOSPHATASE"/>
    <property type="match status" value="1"/>
</dbReference>
<reference evidence="4" key="2">
    <citation type="submission" date="2020-08" db="EMBL/GenBank/DDBJ databases">
        <authorList>
            <person name="Kikuchi T."/>
        </authorList>
    </citation>
    <scope>NUCLEOTIDE SEQUENCE</scope>
    <source>
        <strain evidence="3">Ka4C1</strain>
    </source>
</reference>
<name>A0A1I7SQK7_BURXY</name>
<dbReference type="CDD" id="cd00143">
    <property type="entry name" value="PP2Cc"/>
    <property type="match status" value="1"/>
</dbReference>
<dbReference type="GO" id="GO:0004722">
    <property type="term" value="F:protein serine/threonine phosphatase activity"/>
    <property type="evidence" value="ECO:0007669"/>
    <property type="project" value="InterPro"/>
</dbReference>
<evidence type="ECO:0000313" key="7">
    <source>
        <dbReference type="WBParaSite" id="BXY_1531900.1"/>
    </source>
</evidence>
<evidence type="ECO:0000313" key="4">
    <source>
        <dbReference type="EMBL" id="CAG9110043.1"/>
    </source>
</evidence>
<feature type="region of interest" description="Disordered" evidence="1">
    <location>
        <begin position="16"/>
        <end position="46"/>
    </location>
</feature>
<feature type="domain" description="PPM-type phosphatase" evidence="2">
    <location>
        <begin position="157"/>
        <end position="412"/>
    </location>
</feature>
<dbReference type="Pfam" id="PF00481">
    <property type="entry name" value="PP2C"/>
    <property type="match status" value="1"/>
</dbReference>
<dbReference type="SUPFAM" id="SSF81606">
    <property type="entry name" value="PP2C-like"/>
    <property type="match status" value="1"/>
</dbReference>
<dbReference type="eggNOG" id="KOG0698">
    <property type="taxonomic scope" value="Eukaryota"/>
</dbReference>
<evidence type="ECO:0000256" key="1">
    <source>
        <dbReference type="SAM" id="MobiDB-lite"/>
    </source>
</evidence>
<dbReference type="SMART" id="SM00332">
    <property type="entry name" value="PP2Cc"/>
    <property type="match status" value="1"/>
</dbReference>
<evidence type="ECO:0000313" key="6">
    <source>
        <dbReference type="Proteomes" id="UP000659654"/>
    </source>
</evidence>
<sequence length="425" mass="47919">MDQYVHQAKIRRIVNREWPEPSASQDPPSPPTTIGTDGCPQQNGVADVPLRPVMRNRPIFEYSSKHDARFDAANLFFETVTKKGIPTWMAYILAFDFVAKFESDLNLQRVEWRSDVYEAVKTKFVDQVSRRINEYMHGVRANENLIPDFPSDVMNFEYSLASAIGSRRTMEDRFVALPSLSLIEPERTKGREKDSLFAVFDGHNGPFSAMYAAAHLAESFLDEEEKNSEDTLDYCVRSYYRTNSRLRQRSVHDGVKSGTTAAITFIRDNTIYMLWAGDSAIMLMKKDGVVTQSVKHVPSDELELKRITAANGFVSNGRVNNILNISRSMGEMMAEDLVIPDPDTKIHPIGEDDYALILCSDGITDGLNEKDIYRLLKSHAKSGADYGQAADVLRKTAEDSSGDNKTALVVYLKPYSQFCQVFSEE</sequence>
<evidence type="ECO:0000313" key="3">
    <source>
        <dbReference type="EMBL" id="CAD5222383.1"/>
    </source>
</evidence>
<dbReference type="Proteomes" id="UP000659654">
    <property type="component" value="Unassembled WGS sequence"/>
</dbReference>
<dbReference type="InterPro" id="IPR036457">
    <property type="entry name" value="PPM-type-like_dom_sf"/>
</dbReference>